<dbReference type="GO" id="GO:0051536">
    <property type="term" value="F:iron-sulfur cluster binding"/>
    <property type="evidence" value="ECO:0007669"/>
    <property type="project" value="UniProtKB-KW"/>
</dbReference>
<dbReference type="GO" id="GO:0003824">
    <property type="term" value="F:catalytic activity"/>
    <property type="evidence" value="ECO:0007669"/>
    <property type="project" value="InterPro"/>
</dbReference>
<dbReference type="EMBL" id="BARU01032616">
    <property type="protein sequence ID" value="GAH73134.1"/>
    <property type="molecule type" value="Genomic_DNA"/>
</dbReference>
<dbReference type="Gene3D" id="3.20.20.70">
    <property type="entry name" value="Aldolase class I"/>
    <property type="match status" value="1"/>
</dbReference>
<keyword evidence="2" id="KW-0479">Metal-binding</keyword>
<feature type="non-terminal residue" evidence="6">
    <location>
        <position position="203"/>
    </location>
</feature>
<dbReference type="PROSITE" id="PS51918">
    <property type="entry name" value="RADICAL_SAM"/>
    <property type="match status" value="1"/>
</dbReference>
<evidence type="ECO:0000256" key="3">
    <source>
        <dbReference type="ARBA" id="ARBA00023004"/>
    </source>
</evidence>
<protein>
    <recommendedName>
        <fullName evidence="5">Radical SAM core domain-containing protein</fullName>
    </recommendedName>
</protein>
<dbReference type="SMART" id="SM00729">
    <property type="entry name" value="Elp3"/>
    <property type="match status" value="1"/>
</dbReference>
<gene>
    <name evidence="6" type="ORF">S03H2_51415</name>
</gene>
<dbReference type="CDD" id="cd01335">
    <property type="entry name" value="Radical_SAM"/>
    <property type="match status" value="1"/>
</dbReference>
<keyword evidence="4" id="KW-0411">Iron-sulfur</keyword>
<evidence type="ECO:0000256" key="1">
    <source>
        <dbReference type="ARBA" id="ARBA00022691"/>
    </source>
</evidence>
<dbReference type="InterPro" id="IPR013785">
    <property type="entry name" value="Aldolase_TIM"/>
</dbReference>
<dbReference type="InterPro" id="IPR006638">
    <property type="entry name" value="Elp3/MiaA/NifB-like_rSAM"/>
</dbReference>
<dbReference type="SUPFAM" id="SSF102114">
    <property type="entry name" value="Radical SAM enzymes"/>
    <property type="match status" value="1"/>
</dbReference>
<dbReference type="GO" id="GO:0046872">
    <property type="term" value="F:metal ion binding"/>
    <property type="evidence" value="ECO:0007669"/>
    <property type="project" value="UniProtKB-KW"/>
</dbReference>
<dbReference type="SFLD" id="SFLDG01386">
    <property type="entry name" value="main_SPASM_domain-containing"/>
    <property type="match status" value="1"/>
</dbReference>
<reference evidence="6" key="1">
    <citation type="journal article" date="2014" name="Front. Microbiol.">
        <title>High frequency of phylogenetically diverse reductive dehalogenase-homologous genes in deep subseafloor sedimentary metagenomes.</title>
        <authorList>
            <person name="Kawai M."/>
            <person name="Futagami T."/>
            <person name="Toyoda A."/>
            <person name="Takaki Y."/>
            <person name="Nishi S."/>
            <person name="Hori S."/>
            <person name="Arai W."/>
            <person name="Tsubouchi T."/>
            <person name="Morono Y."/>
            <person name="Uchiyama I."/>
            <person name="Ito T."/>
            <person name="Fujiyama A."/>
            <person name="Inagaki F."/>
            <person name="Takami H."/>
        </authorList>
    </citation>
    <scope>NUCLEOTIDE SEQUENCE</scope>
    <source>
        <strain evidence="6">Expedition CK06-06</strain>
    </source>
</reference>
<evidence type="ECO:0000259" key="5">
    <source>
        <dbReference type="PROSITE" id="PS51918"/>
    </source>
</evidence>
<dbReference type="InterPro" id="IPR058240">
    <property type="entry name" value="rSAM_sf"/>
</dbReference>
<proteinExistence type="predicted"/>
<evidence type="ECO:0000256" key="4">
    <source>
        <dbReference type="ARBA" id="ARBA00023014"/>
    </source>
</evidence>
<evidence type="ECO:0000256" key="2">
    <source>
        <dbReference type="ARBA" id="ARBA00022723"/>
    </source>
</evidence>
<dbReference type="SFLD" id="SFLDG01067">
    <property type="entry name" value="SPASM/twitch_domain_containing"/>
    <property type="match status" value="1"/>
</dbReference>
<dbReference type="InterPro" id="IPR007197">
    <property type="entry name" value="rSAM"/>
</dbReference>
<name>X1J468_9ZZZZ</name>
<accession>X1J468</accession>
<dbReference type="Pfam" id="PF04055">
    <property type="entry name" value="Radical_SAM"/>
    <property type="match status" value="1"/>
</dbReference>
<dbReference type="SFLD" id="SFLDS00029">
    <property type="entry name" value="Radical_SAM"/>
    <property type="match status" value="1"/>
</dbReference>
<organism evidence="6">
    <name type="scientific">marine sediment metagenome</name>
    <dbReference type="NCBI Taxonomy" id="412755"/>
    <lineage>
        <taxon>unclassified sequences</taxon>
        <taxon>metagenomes</taxon>
        <taxon>ecological metagenomes</taxon>
    </lineage>
</organism>
<dbReference type="AlphaFoldDB" id="X1J468"/>
<evidence type="ECO:0000313" key="6">
    <source>
        <dbReference type="EMBL" id="GAH73134.1"/>
    </source>
</evidence>
<keyword evidence="3" id="KW-0408">Iron</keyword>
<feature type="domain" description="Radical SAM core" evidence="5">
    <location>
        <begin position="6"/>
        <end position="203"/>
    </location>
</feature>
<sequence>MNEKEVKPPFLVSYSITTKCNLTCKHCYSDATKDGAPDELTTEEAHRLIDDLAGWRIGLLVLDGGEPLCRDDFLEIASHASKRGIRTVVGSNGTLINEEMARKMAGAGIKSVAISIDGANAETHDTFRGKSGSFHEALAGASALKTVGLPFQFNMVITKGTLSQIPDMLKLAVERGANAAEFFDLIEAGRAKDECRDDVLDPG</sequence>
<dbReference type="InterPro" id="IPR050377">
    <property type="entry name" value="Radical_SAM_PqqE_MftC-like"/>
</dbReference>
<keyword evidence="1" id="KW-0949">S-adenosyl-L-methionine</keyword>
<dbReference type="PANTHER" id="PTHR11228">
    <property type="entry name" value="RADICAL SAM DOMAIN PROTEIN"/>
    <property type="match status" value="1"/>
</dbReference>
<dbReference type="PANTHER" id="PTHR11228:SF7">
    <property type="entry name" value="PQQA PEPTIDE CYCLASE"/>
    <property type="match status" value="1"/>
</dbReference>
<comment type="caution">
    <text evidence="6">The sequence shown here is derived from an EMBL/GenBank/DDBJ whole genome shotgun (WGS) entry which is preliminary data.</text>
</comment>